<proteinExistence type="predicted"/>
<keyword evidence="2" id="KW-1185">Reference proteome</keyword>
<evidence type="ECO:0008006" key="3">
    <source>
        <dbReference type="Google" id="ProtNLM"/>
    </source>
</evidence>
<name>A0ABS4J605_9BACL</name>
<evidence type="ECO:0000313" key="2">
    <source>
        <dbReference type="Proteomes" id="UP001519287"/>
    </source>
</evidence>
<comment type="caution">
    <text evidence="1">The sequence shown here is derived from an EMBL/GenBank/DDBJ whole genome shotgun (WGS) entry which is preliminary data.</text>
</comment>
<gene>
    <name evidence="1" type="ORF">J2Z66_006928</name>
</gene>
<organism evidence="1 2">
    <name type="scientific">Paenibacillus eucommiae</name>
    <dbReference type="NCBI Taxonomy" id="1355755"/>
    <lineage>
        <taxon>Bacteria</taxon>
        <taxon>Bacillati</taxon>
        <taxon>Bacillota</taxon>
        <taxon>Bacilli</taxon>
        <taxon>Bacillales</taxon>
        <taxon>Paenibacillaceae</taxon>
        <taxon>Paenibacillus</taxon>
    </lineage>
</organism>
<protein>
    <recommendedName>
        <fullName evidence="3">Guanylate kinase</fullName>
    </recommendedName>
</protein>
<evidence type="ECO:0000313" key="1">
    <source>
        <dbReference type="EMBL" id="MBP1995286.1"/>
    </source>
</evidence>
<dbReference type="RefSeq" id="WP_209977095.1">
    <property type="nucleotide sequence ID" value="NZ_JAGGLB010000032.1"/>
</dbReference>
<sequence length="63" mass="7011">MKNIVKAADPSQQRALFIPSASSAGKSSLIKRKTLAGCPFELGVRVIRANVAKEREWLWAEER</sequence>
<dbReference type="Proteomes" id="UP001519287">
    <property type="component" value="Unassembled WGS sequence"/>
</dbReference>
<accession>A0ABS4J605</accession>
<dbReference type="EMBL" id="JAGGLB010000032">
    <property type="protein sequence ID" value="MBP1995286.1"/>
    <property type="molecule type" value="Genomic_DNA"/>
</dbReference>
<reference evidence="1 2" key="1">
    <citation type="submission" date="2021-03" db="EMBL/GenBank/DDBJ databases">
        <title>Genomic Encyclopedia of Type Strains, Phase IV (KMG-IV): sequencing the most valuable type-strain genomes for metagenomic binning, comparative biology and taxonomic classification.</title>
        <authorList>
            <person name="Goeker M."/>
        </authorList>
    </citation>
    <scope>NUCLEOTIDE SEQUENCE [LARGE SCALE GENOMIC DNA]</scope>
    <source>
        <strain evidence="1 2">DSM 26048</strain>
    </source>
</reference>